<evidence type="ECO:0000259" key="2">
    <source>
        <dbReference type="Pfam" id="PF13439"/>
    </source>
</evidence>
<dbReference type="CDD" id="cd03801">
    <property type="entry name" value="GT4_PimA-like"/>
    <property type="match status" value="1"/>
</dbReference>
<dbReference type="PANTHER" id="PTHR12526">
    <property type="entry name" value="GLYCOSYLTRANSFERASE"/>
    <property type="match status" value="1"/>
</dbReference>
<dbReference type="GO" id="GO:0016757">
    <property type="term" value="F:glycosyltransferase activity"/>
    <property type="evidence" value="ECO:0007669"/>
    <property type="project" value="InterPro"/>
</dbReference>
<dbReference type="RefSeq" id="WP_144913063.1">
    <property type="nucleotide sequence ID" value="NZ_VLLI01000007.1"/>
</dbReference>
<reference evidence="3 4" key="1">
    <citation type="submission" date="2019-07" db="EMBL/GenBank/DDBJ databases">
        <title>Genomic Encyclopedia of Archaeal and Bacterial Type Strains, Phase II (KMG-II): from individual species to whole genera.</title>
        <authorList>
            <person name="Goeker M."/>
        </authorList>
    </citation>
    <scope>NUCLEOTIDE SEQUENCE [LARGE SCALE GENOMIC DNA]</scope>
    <source>
        <strain evidence="3 4">ATCC BAA-1854</strain>
    </source>
</reference>
<keyword evidence="4" id="KW-1185">Reference proteome</keyword>
<dbReference type="Pfam" id="PF00534">
    <property type="entry name" value="Glycos_transf_1"/>
    <property type="match status" value="1"/>
</dbReference>
<dbReference type="OrthoDB" id="655095at2"/>
<accession>A0A562U2E9</accession>
<keyword evidence="3" id="KW-0808">Transferase</keyword>
<dbReference type="InterPro" id="IPR028098">
    <property type="entry name" value="Glyco_trans_4-like_N"/>
</dbReference>
<dbReference type="SUPFAM" id="SSF53756">
    <property type="entry name" value="UDP-Glycosyltransferase/glycogen phosphorylase"/>
    <property type="match status" value="1"/>
</dbReference>
<feature type="domain" description="Glycosyl transferase family 1" evidence="1">
    <location>
        <begin position="198"/>
        <end position="361"/>
    </location>
</feature>
<proteinExistence type="predicted"/>
<dbReference type="InterPro" id="IPR001296">
    <property type="entry name" value="Glyco_trans_1"/>
</dbReference>
<dbReference type="Gene3D" id="3.40.50.2000">
    <property type="entry name" value="Glycogen Phosphorylase B"/>
    <property type="match status" value="2"/>
</dbReference>
<protein>
    <submittedName>
        <fullName evidence="3">Glycosyltransferase involved in cell wall biosynthesis</fullName>
    </submittedName>
</protein>
<dbReference type="AlphaFoldDB" id="A0A562U2E9"/>
<sequence>MGKNILFVAHDAELMGAPMVLLHLVKWVKLNTDYNITILLKAGGPLQSEFEAAGKVYYWREGLLSPSISSRITSKWKKIVDKPPVYIPFPKELQAEKFSVVYINTADVTPWAPMLKKMYNCPVIAHIHELTYSIKAYFPKAFDDENIATIDHYIAASKSVADNLVSSYNLPEENVSVFNEFIPIDQISKPTIASAIIKEELGIAGKFIIGGSGQAGWRKGTDLFIQLAYWVNKKLPDNNIAFVWVGYQSDEAAAQAEYDISKSGLQGKVIFTGSKKEPQNYFQTFDVFALTSREDPFPLVSLEAMALKKPVFCFKDTGGIPEIITSNIGEVFNYGDVEAMADGIIKAYQHPEDTLQKGKNAGVAVQKYDVSMIAPQLFKLVNQYAHATNKSLIK</sequence>
<name>A0A562U2E9_9SPHI</name>
<organism evidence="3 4">
    <name type="scientific">Mucilaginibacter frigoritolerans</name>
    <dbReference type="NCBI Taxonomy" id="652788"/>
    <lineage>
        <taxon>Bacteria</taxon>
        <taxon>Pseudomonadati</taxon>
        <taxon>Bacteroidota</taxon>
        <taxon>Sphingobacteriia</taxon>
        <taxon>Sphingobacteriales</taxon>
        <taxon>Sphingobacteriaceae</taxon>
        <taxon>Mucilaginibacter</taxon>
    </lineage>
</organism>
<comment type="caution">
    <text evidence="3">The sequence shown here is derived from an EMBL/GenBank/DDBJ whole genome shotgun (WGS) entry which is preliminary data.</text>
</comment>
<feature type="domain" description="Glycosyltransferase subfamily 4-like N-terminal" evidence="2">
    <location>
        <begin position="82"/>
        <end position="183"/>
    </location>
</feature>
<dbReference type="Pfam" id="PF13439">
    <property type="entry name" value="Glyco_transf_4"/>
    <property type="match status" value="1"/>
</dbReference>
<gene>
    <name evidence="3" type="ORF">JN11_02577</name>
</gene>
<evidence type="ECO:0000313" key="3">
    <source>
        <dbReference type="EMBL" id="TWI99260.1"/>
    </source>
</evidence>
<dbReference type="EMBL" id="VLLI01000007">
    <property type="protein sequence ID" value="TWI99260.1"/>
    <property type="molecule type" value="Genomic_DNA"/>
</dbReference>
<evidence type="ECO:0000259" key="1">
    <source>
        <dbReference type="Pfam" id="PF00534"/>
    </source>
</evidence>
<evidence type="ECO:0000313" key="4">
    <source>
        <dbReference type="Proteomes" id="UP000317010"/>
    </source>
</evidence>
<dbReference type="Proteomes" id="UP000317010">
    <property type="component" value="Unassembled WGS sequence"/>
</dbReference>